<protein>
    <submittedName>
        <fullName evidence="1">Uncharacterized protein</fullName>
    </submittedName>
</protein>
<reference evidence="1 2" key="1">
    <citation type="journal article" date="2013" name="PLoS Genet.">
        <title>The genome and development-dependent transcriptomes of Pyronema confluens: a window into fungal evolution.</title>
        <authorList>
            <person name="Traeger S."/>
            <person name="Altegoer F."/>
            <person name="Freitag M."/>
            <person name="Gabaldon T."/>
            <person name="Kempken F."/>
            <person name="Kumar A."/>
            <person name="Marcet-Houben M."/>
            <person name="Poggeler S."/>
            <person name="Stajich J.E."/>
            <person name="Nowrousian M."/>
        </authorList>
    </citation>
    <scope>NUCLEOTIDE SEQUENCE [LARGE SCALE GENOMIC DNA]</scope>
    <source>
        <strain evidence="2">CBS 100304</strain>
        <tissue evidence="1">Vegetative mycelium</tissue>
    </source>
</reference>
<dbReference type="Proteomes" id="UP000018144">
    <property type="component" value="Unassembled WGS sequence"/>
</dbReference>
<evidence type="ECO:0000313" key="1">
    <source>
        <dbReference type="EMBL" id="CCX05813.1"/>
    </source>
</evidence>
<organism evidence="1 2">
    <name type="scientific">Pyronema omphalodes (strain CBS 100304)</name>
    <name type="common">Pyronema confluens</name>
    <dbReference type="NCBI Taxonomy" id="1076935"/>
    <lineage>
        <taxon>Eukaryota</taxon>
        <taxon>Fungi</taxon>
        <taxon>Dikarya</taxon>
        <taxon>Ascomycota</taxon>
        <taxon>Pezizomycotina</taxon>
        <taxon>Pezizomycetes</taxon>
        <taxon>Pezizales</taxon>
        <taxon>Pyronemataceae</taxon>
        <taxon>Pyronema</taxon>
    </lineage>
</organism>
<evidence type="ECO:0000313" key="2">
    <source>
        <dbReference type="Proteomes" id="UP000018144"/>
    </source>
</evidence>
<dbReference type="EMBL" id="HF935274">
    <property type="protein sequence ID" value="CCX05813.1"/>
    <property type="molecule type" value="Genomic_DNA"/>
</dbReference>
<sequence length="150" mass="16614">MTPDRQILYPGGKLKGPIIEELQLSRVDMSIRDARYLQYFSDCLGLSEVDLSEVIGVSDEGQLLFGGSGFKDAVDAGSVMLINGHTLSARIGGILRALDLNERIQTVDEVLKYSEEGYGEMQGRCFCCRSVYKEDVGTARKAQNHHSQEH</sequence>
<dbReference type="OrthoDB" id="2441380at2759"/>
<gene>
    <name evidence="1" type="ORF">PCON_05400</name>
</gene>
<dbReference type="AlphaFoldDB" id="U4KVY4"/>
<accession>U4KVY4</accession>
<proteinExistence type="predicted"/>
<name>U4KVY4_PYROM</name>
<keyword evidence="2" id="KW-1185">Reference proteome</keyword>